<sequence>MTDSLMSPSALPGDAISSAPRKGQLARLDAHWLKSSVAIVSADGDIDQTNVRTFTEYALAQLARCRGLILDLTRLEFFGAAGFSALHRISVSCACAGLDWALVPGAAVSLLLRICDPDGWLPAVNTVSAALASLQGSASDAEHPEKTCGLSEMG</sequence>
<gene>
    <name evidence="2" type="ORF">BN000_04487</name>
</gene>
<dbReference type="EMBL" id="CTEC01000002">
    <property type="protein sequence ID" value="CQD19309.1"/>
    <property type="molecule type" value="Genomic_DNA"/>
</dbReference>
<evidence type="ECO:0000313" key="3">
    <source>
        <dbReference type="Proteomes" id="UP000199601"/>
    </source>
</evidence>
<dbReference type="OrthoDB" id="3697150at2"/>
<dbReference type="RefSeq" id="WP_085242227.1">
    <property type="nucleotide sequence ID" value="NZ_CTEC01000002.1"/>
</dbReference>
<accession>A0A0U1DMR5</accession>
<dbReference type="Pfam" id="PF01740">
    <property type="entry name" value="STAS"/>
    <property type="match status" value="1"/>
</dbReference>
<dbReference type="Proteomes" id="UP000199601">
    <property type="component" value="Unassembled WGS sequence"/>
</dbReference>
<evidence type="ECO:0000259" key="1">
    <source>
        <dbReference type="PROSITE" id="PS50801"/>
    </source>
</evidence>
<dbReference type="InterPro" id="IPR036513">
    <property type="entry name" value="STAS_dom_sf"/>
</dbReference>
<reference evidence="3" key="1">
    <citation type="submission" date="2015-03" db="EMBL/GenBank/DDBJ databases">
        <authorList>
            <person name="Urmite Genomes"/>
        </authorList>
    </citation>
    <scope>NUCLEOTIDE SEQUENCE [LARGE SCALE GENOMIC DNA]</scope>
    <source>
        <strain evidence="3">CSUR P1344</strain>
    </source>
</reference>
<evidence type="ECO:0000313" key="2">
    <source>
        <dbReference type="EMBL" id="CQD19309.1"/>
    </source>
</evidence>
<dbReference type="AlphaFoldDB" id="A0A0U1DMR5"/>
<proteinExistence type="predicted"/>
<dbReference type="Gene3D" id="3.30.750.24">
    <property type="entry name" value="STAS domain"/>
    <property type="match status" value="1"/>
</dbReference>
<organism evidence="2 3">
    <name type="scientific">Mycobacterium europaeum</name>
    <dbReference type="NCBI Taxonomy" id="761804"/>
    <lineage>
        <taxon>Bacteria</taxon>
        <taxon>Bacillati</taxon>
        <taxon>Actinomycetota</taxon>
        <taxon>Actinomycetes</taxon>
        <taxon>Mycobacteriales</taxon>
        <taxon>Mycobacteriaceae</taxon>
        <taxon>Mycobacterium</taxon>
        <taxon>Mycobacterium simiae complex</taxon>
    </lineage>
</organism>
<keyword evidence="3" id="KW-1185">Reference proteome</keyword>
<dbReference type="SUPFAM" id="SSF52091">
    <property type="entry name" value="SpoIIaa-like"/>
    <property type="match status" value="1"/>
</dbReference>
<name>A0A0U1DMR5_9MYCO</name>
<dbReference type="PROSITE" id="PS50801">
    <property type="entry name" value="STAS"/>
    <property type="match status" value="1"/>
</dbReference>
<dbReference type="InterPro" id="IPR002645">
    <property type="entry name" value="STAS_dom"/>
</dbReference>
<protein>
    <submittedName>
        <fullName evidence="2">Anti-sigma-factor antagonist</fullName>
    </submittedName>
</protein>
<feature type="domain" description="STAS" evidence="1">
    <location>
        <begin position="36"/>
        <end position="86"/>
    </location>
</feature>
<dbReference type="CDD" id="cd07043">
    <property type="entry name" value="STAS_anti-anti-sigma_factors"/>
    <property type="match status" value="1"/>
</dbReference>